<evidence type="ECO:0000313" key="2">
    <source>
        <dbReference type="Proteomes" id="UP001165121"/>
    </source>
</evidence>
<accession>A0A9W7DAR4</accession>
<gene>
    <name evidence="1" type="ORF">Pfra01_003018700</name>
</gene>
<evidence type="ECO:0000313" key="1">
    <source>
        <dbReference type="EMBL" id="GMG17506.1"/>
    </source>
</evidence>
<name>A0A9W7DAR4_9STRA</name>
<dbReference type="AlphaFoldDB" id="A0A9W7DAR4"/>
<protein>
    <submittedName>
        <fullName evidence="1">Unnamed protein product</fullName>
    </submittedName>
</protein>
<organism evidence="1 2">
    <name type="scientific">Phytophthora fragariaefolia</name>
    <dbReference type="NCBI Taxonomy" id="1490495"/>
    <lineage>
        <taxon>Eukaryota</taxon>
        <taxon>Sar</taxon>
        <taxon>Stramenopiles</taxon>
        <taxon>Oomycota</taxon>
        <taxon>Peronosporomycetes</taxon>
        <taxon>Peronosporales</taxon>
        <taxon>Peronosporaceae</taxon>
        <taxon>Phytophthora</taxon>
    </lineage>
</organism>
<keyword evidence="2" id="KW-1185">Reference proteome</keyword>
<dbReference type="EMBL" id="BSXT01019021">
    <property type="protein sequence ID" value="GMG17506.1"/>
    <property type="molecule type" value="Genomic_DNA"/>
</dbReference>
<comment type="caution">
    <text evidence="1">The sequence shown here is derived from an EMBL/GenBank/DDBJ whole genome shotgun (WGS) entry which is preliminary data.</text>
</comment>
<reference evidence="1" key="1">
    <citation type="submission" date="2023-04" db="EMBL/GenBank/DDBJ databases">
        <title>Phytophthora fragariaefolia NBRC 109709.</title>
        <authorList>
            <person name="Ichikawa N."/>
            <person name="Sato H."/>
            <person name="Tonouchi N."/>
        </authorList>
    </citation>
    <scope>NUCLEOTIDE SEQUENCE</scope>
    <source>
        <strain evidence="1">NBRC 109709</strain>
    </source>
</reference>
<dbReference type="Proteomes" id="UP001165121">
    <property type="component" value="Unassembled WGS sequence"/>
</dbReference>
<proteinExistence type="predicted"/>
<sequence>MVLLLTLSTSSILSLDTGKITHTATSATMDRPQINGQGKKRKSYQRAAVAYSHKQEILNYKPFILTPPNRVDITEWISISWGDLAIEIIVSGFAKVGIFTGTRVAEAMLTEDAPQIESYIVEELENGKVVDGEVGSDDDTALKTRRIVTTKVICSSALNKTMICLQV</sequence>